<dbReference type="EMBL" id="PISD01000031">
    <property type="protein sequence ID" value="PKG28141.1"/>
    <property type="molecule type" value="Genomic_DNA"/>
</dbReference>
<keyword evidence="1" id="KW-1133">Transmembrane helix</keyword>
<accession>A0A2N0ZF45</accession>
<keyword evidence="1" id="KW-0472">Membrane</keyword>
<evidence type="ECO:0000313" key="3">
    <source>
        <dbReference type="Proteomes" id="UP000233343"/>
    </source>
</evidence>
<protein>
    <submittedName>
        <fullName evidence="2">Uncharacterized protein</fullName>
    </submittedName>
</protein>
<sequence length="61" mass="6630">MIGYFSDLIIVSLLIIGFTAFLGVITNGLGEKLFGGKKKSEFVDRSARVQTGWNHVGGNKK</sequence>
<name>A0A2N0ZF45_9BACI</name>
<organism evidence="2 3">
    <name type="scientific">Cytobacillus horneckiae</name>
    <dbReference type="NCBI Taxonomy" id="549687"/>
    <lineage>
        <taxon>Bacteria</taxon>
        <taxon>Bacillati</taxon>
        <taxon>Bacillota</taxon>
        <taxon>Bacilli</taxon>
        <taxon>Bacillales</taxon>
        <taxon>Bacillaceae</taxon>
        <taxon>Cytobacillus</taxon>
    </lineage>
</organism>
<comment type="caution">
    <text evidence="2">The sequence shown here is derived from an EMBL/GenBank/DDBJ whole genome shotgun (WGS) entry which is preliminary data.</text>
</comment>
<keyword evidence="1" id="KW-0812">Transmembrane</keyword>
<evidence type="ECO:0000256" key="1">
    <source>
        <dbReference type="SAM" id="Phobius"/>
    </source>
</evidence>
<reference evidence="2 3" key="1">
    <citation type="journal article" date="2010" name="Int. J. Syst. Evol. Microbiol.">
        <title>Bacillus horneckiae sp. nov., isolated from a spacecraft-assembly clean room.</title>
        <authorList>
            <person name="Vaishampayan P."/>
            <person name="Probst A."/>
            <person name="Krishnamurthi S."/>
            <person name="Ghosh S."/>
            <person name="Osman S."/>
            <person name="McDowall A."/>
            <person name="Ruckmani A."/>
            <person name="Mayilraj S."/>
            <person name="Venkateswaran K."/>
        </authorList>
    </citation>
    <scope>NUCLEOTIDE SEQUENCE [LARGE SCALE GENOMIC DNA]</scope>
    <source>
        <strain evidence="3">1PO1SC</strain>
    </source>
</reference>
<dbReference type="RefSeq" id="WP_066196281.1">
    <property type="nucleotide sequence ID" value="NZ_CP194732.1"/>
</dbReference>
<feature type="transmembrane region" description="Helical" evidence="1">
    <location>
        <begin position="6"/>
        <end position="29"/>
    </location>
</feature>
<dbReference type="Proteomes" id="UP000233343">
    <property type="component" value="Unassembled WGS sequence"/>
</dbReference>
<proteinExistence type="predicted"/>
<gene>
    <name evidence="2" type="ORF">CWS20_14955</name>
</gene>
<keyword evidence="3" id="KW-1185">Reference proteome</keyword>
<evidence type="ECO:0000313" key="2">
    <source>
        <dbReference type="EMBL" id="PKG28141.1"/>
    </source>
</evidence>
<dbReference type="AlphaFoldDB" id="A0A2N0ZF45"/>